<sequence>MFILYHIRYNLISGNLLEFFFNYEMRRVVISTALVQFTFIFTFERIIKFFSTDLKNVIERTSIVTPTAPEVYLQELNNM</sequence>
<proteinExistence type="predicted"/>
<dbReference type="AlphaFoldDB" id="A0A1I7URU0"/>
<keyword evidence="1" id="KW-1133">Transmembrane helix</keyword>
<evidence type="ECO:0000313" key="2">
    <source>
        <dbReference type="Proteomes" id="UP000095282"/>
    </source>
</evidence>
<protein>
    <submittedName>
        <fullName evidence="3">Serpentine receptor class gamma</fullName>
    </submittedName>
</protein>
<feature type="transmembrane region" description="Helical" evidence="1">
    <location>
        <begin position="28"/>
        <end position="47"/>
    </location>
</feature>
<keyword evidence="1" id="KW-0812">Transmembrane</keyword>
<name>A0A1I7URU0_9PELO</name>
<keyword evidence="1" id="KW-0472">Membrane</keyword>
<evidence type="ECO:0000313" key="3">
    <source>
        <dbReference type="WBParaSite" id="Csp11.Scaffold630.g18708.t1"/>
    </source>
</evidence>
<dbReference type="WBParaSite" id="Csp11.Scaffold630.g18708.t1">
    <property type="protein sequence ID" value="Csp11.Scaffold630.g18708.t1"/>
    <property type="gene ID" value="Csp11.Scaffold630.g18708"/>
</dbReference>
<organism evidence="2 3">
    <name type="scientific">Caenorhabditis tropicalis</name>
    <dbReference type="NCBI Taxonomy" id="1561998"/>
    <lineage>
        <taxon>Eukaryota</taxon>
        <taxon>Metazoa</taxon>
        <taxon>Ecdysozoa</taxon>
        <taxon>Nematoda</taxon>
        <taxon>Chromadorea</taxon>
        <taxon>Rhabditida</taxon>
        <taxon>Rhabditina</taxon>
        <taxon>Rhabditomorpha</taxon>
        <taxon>Rhabditoidea</taxon>
        <taxon>Rhabditidae</taxon>
        <taxon>Peloderinae</taxon>
        <taxon>Caenorhabditis</taxon>
    </lineage>
</organism>
<keyword evidence="2" id="KW-1185">Reference proteome</keyword>
<accession>A0A1I7URU0</accession>
<dbReference type="eggNOG" id="ENOG502TK9D">
    <property type="taxonomic scope" value="Eukaryota"/>
</dbReference>
<evidence type="ECO:0000256" key="1">
    <source>
        <dbReference type="SAM" id="Phobius"/>
    </source>
</evidence>
<dbReference type="Proteomes" id="UP000095282">
    <property type="component" value="Unplaced"/>
</dbReference>
<reference evidence="3" key="1">
    <citation type="submission" date="2016-11" db="UniProtKB">
        <authorList>
            <consortium name="WormBaseParasite"/>
        </authorList>
    </citation>
    <scope>IDENTIFICATION</scope>
</reference>